<gene>
    <name evidence="1" type="ORF">HNP93_000662</name>
</gene>
<comment type="caution">
    <text evidence="1">The sequence shown here is derived from an EMBL/GenBank/DDBJ whole genome shotgun (WGS) entry which is preliminary data.</text>
</comment>
<dbReference type="RefSeq" id="WP_258558688.1">
    <property type="nucleotide sequence ID" value="NZ_JACDUN010000001.1"/>
</dbReference>
<dbReference type="SUPFAM" id="SSF51126">
    <property type="entry name" value="Pectin lyase-like"/>
    <property type="match status" value="1"/>
</dbReference>
<organism evidence="1 2">
    <name type="scientific">Methanococcus maripaludis</name>
    <name type="common">Methanococcus deltae</name>
    <dbReference type="NCBI Taxonomy" id="39152"/>
    <lineage>
        <taxon>Archaea</taxon>
        <taxon>Methanobacteriati</taxon>
        <taxon>Methanobacteriota</taxon>
        <taxon>Methanomada group</taxon>
        <taxon>Methanococci</taxon>
        <taxon>Methanococcales</taxon>
        <taxon>Methanococcaceae</taxon>
        <taxon>Methanococcus</taxon>
    </lineage>
</organism>
<protein>
    <submittedName>
        <fullName evidence="1">Uncharacterized protein</fullName>
    </submittedName>
</protein>
<name>A0A7J9P425_METMI</name>
<dbReference type="InterPro" id="IPR012334">
    <property type="entry name" value="Pectin_lyas_fold"/>
</dbReference>
<accession>A0A7J9P425</accession>
<sequence length="1651" mass="182959">MLVLTLLLCCTGNAHEITLNSPENGTTFYENNVSFSFTPSGSDPDYLCNLYIDGQKTGDLTEIASVDDYGMACDVVSDGNYVYVAEFYGGLSAYSLTENGFELKGQLKQFDVENENCTAYCEVCTDGTYIYVYEDTEDYEFSYLKAYTFNGTDFEEKGSQGFGIGIDDYECVQMDIDDLYYSNGYLYLLSYGTLDAYEFNGSNFEFKVELVGLYGVCFTENYIYLVNSSGISALTFNGSNFEVNGSIEYNFMDGNICSDGSYVYVDEGYSGTFSLEAYTFNGTDFKECGSISPDYFDNVYSDGNYVYIIGSTPFQEYNESSGEYYTEYTDGISVYTFNGTDFELCGTNVKYSHYDSEMYSDGNYFYLMDNEHGLHVFTFNGTDFELKGQTEDDYARAIVTDGNYIYLANDYAGIYAYEFDGSEYILKGILDTNERITDICYENGYIYAVASYNGLYAYTFNGTDFEEVAFIDQDDDYSMSVFANGSQIYVSGYKIHVYTFNGTDFELNDIGNDSYVGCIYKNYIITSAWGEVYAYTFNGSNLGEKGYLDNFNYDDYSEPYSDGNYIYLIKNSRYLEAYTFNGTDFELKGTFDITDEYSSECTRDIYSDGTYVYLAGDYCGNIGIKVFTFNGSEFNLVTESEGNRIPYNNVAYFGGITEGLCGDGEYIYAASGDAGLSAYEFGTACKFESLVMNNSLETIDVSNLDNGTHNWYVELLTYNDGTIFSENRTFNVIINESTLIQNNSETNNSENNSMVEPDVIYLTNDNFTEPAGIMDYYGNNNNVYCIIDKPGYYVLNESIYNITSGDYEIGIFVNNTENVTIDGNGNTLESAPFESMWDENGHVLILNTYGIEITNSNNVKIKNINICNWFEALEFGGDSDNISLENSMIIDNNRGVDISGNTPKIINNTFQNLATDLDLQRAKNALVQNNNFETGLELGGWSSSGSLQFWNTHEIDMSNTIEGKPIKYLKNTENQIISGEEYGQIILANCTNITVENQNFDIWGVPAVSIAFCNEITVKNTTSSQYTDLSCTESNSIAFVNNTLINSGIFLDNTNYSIIEKNDIIGEDSYIDLYDSCNNNIFLNNVNPSMVSIYNSDCVNNTFSSPYLINYTYNGHNYTNYMGNYYGNVTYSSNNGRGLGSNYTITSYDESLNVTDNYPLIEPFENYFLGINQSTNENIYSEPPVLSNISITPNPVNLTENITVSANLSDNTCLDSINAIINGNTYEMTSVGEGQFQVMINTSNFTSSAGYFTVSIFANNTSGNSATEVKSINVLDSKVYMLLDDANVSIDANTWENVNSTGIITELTNGLNITTIPTINGDAIVIPEVEGVEIQVTDIKFEIIENVTNAADSINDSAITNESAMNETANEILDGMQEVLNEGFTISNKTQNTTSTTTKAVAKISFVAENTSAKGFVTVRIPIGNLTLTSIIVNNGTENITLTQTPNNSTGWYRLPVSGVLEVILVKDPEVTVTLEKTLSAVTAVTTTSSSSSSSHSSSGGSSYSSDLADGITSSVIRNAVSNSNIVYGSEIDQGYALNLRATVQNSENYEISRDTIIVGGPLANAFAKEYNNQFEMPISNDYPGENRGVIQVMTVQDNSGTIIRSYTIVYIAGSDRLGTQAALEYFKTLDELPEGPIMIEWTENGPVLVE</sequence>
<dbReference type="InterPro" id="IPR011050">
    <property type="entry name" value="Pectin_lyase_fold/virulence"/>
</dbReference>
<dbReference type="EMBL" id="JACDUN010000001">
    <property type="protein sequence ID" value="MBA2857961.1"/>
    <property type="molecule type" value="Genomic_DNA"/>
</dbReference>
<dbReference type="Proteomes" id="UP000558015">
    <property type="component" value="Unassembled WGS sequence"/>
</dbReference>
<evidence type="ECO:0000313" key="1">
    <source>
        <dbReference type="EMBL" id="MBA2857961.1"/>
    </source>
</evidence>
<dbReference type="SUPFAM" id="SSF63825">
    <property type="entry name" value="YWTD domain"/>
    <property type="match status" value="1"/>
</dbReference>
<reference evidence="1 2" key="1">
    <citation type="submission" date="2020-07" db="EMBL/GenBank/DDBJ databases">
        <title>Genomic Encyclopedia of Type Strains, Phase IV (KMG-V): Genome sequencing to study the core and pangenomes of soil and plant-associated prokaryotes.</title>
        <authorList>
            <person name="Whitman W."/>
        </authorList>
    </citation>
    <scope>NUCLEOTIDE SEQUENCE [LARGE SCALE GENOMIC DNA]</scope>
    <source>
        <strain evidence="1 2">C12</strain>
    </source>
</reference>
<dbReference type="Gene3D" id="2.160.20.10">
    <property type="entry name" value="Single-stranded right-handed beta-helix, Pectin lyase-like"/>
    <property type="match status" value="1"/>
</dbReference>
<proteinExistence type="predicted"/>
<dbReference type="SUPFAM" id="SSF82171">
    <property type="entry name" value="DPP6 N-terminal domain-like"/>
    <property type="match status" value="1"/>
</dbReference>
<evidence type="ECO:0000313" key="2">
    <source>
        <dbReference type="Proteomes" id="UP000558015"/>
    </source>
</evidence>